<feature type="region of interest" description="Disordered" evidence="4">
    <location>
        <begin position="334"/>
        <end position="358"/>
    </location>
</feature>
<dbReference type="CDD" id="cd00033">
    <property type="entry name" value="CCP"/>
    <property type="match status" value="4"/>
</dbReference>
<name>A0AAV4XYZ3_CAEEX</name>
<keyword evidence="7" id="KW-1185">Reference proteome</keyword>
<evidence type="ECO:0000256" key="4">
    <source>
        <dbReference type="SAM" id="MobiDB-lite"/>
    </source>
</evidence>
<gene>
    <name evidence="6" type="primary">Svep1</name>
    <name evidence="6" type="ORF">CEXT_602081</name>
</gene>
<dbReference type="EMBL" id="BPLR01018383">
    <property type="protein sequence ID" value="GIY99094.1"/>
    <property type="molecule type" value="Genomic_DNA"/>
</dbReference>
<dbReference type="Proteomes" id="UP001054945">
    <property type="component" value="Unassembled WGS sequence"/>
</dbReference>
<dbReference type="GO" id="GO:0090036">
    <property type="term" value="P:regulation of protein kinase C signaling"/>
    <property type="evidence" value="ECO:0007669"/>
    <property type="project" value="TreeGrafter"/>
</dbReference>
<feature type="domain" description="Sushi" evidence="5">
    <location>
        <begin position="232"/>
        <end position="305"/>
    </location>
</feature>
<dbReference type="AlphaFoldDB" id="A0AAV4XYZ3"/>
<dbReference type="SUPFAM" id="SSF57535">
    <property type="entry name" value="Complement control module/SCR domain"/>
    <property type="match status" value="4"/>
</dbReference>
<feature type="disulfide bond" evidence="3">
    <location>
        <begin position="113"/>
        <end position="140"/>
    </location>
</feature>
<evidence type="ECO:0000256" key="1">
    <source>
        <dbReference type="ARBA" id="ARBA00022737"/>
    </source>
</evidence>
<comment type="caution">
    <text evidence="3">Lacks conserved residue(s) required for the propagation of feature annotation.</text>
</comment>
<sequence>MDVNGVIEDHPLLDARRRGQTFPSGTELRFGCREGYEVVGPSILYCYRHGEWSSASPTCRPIPTTTATPQLKVACNAISQSGPNGEIEDVPLIDPRRRGGQGFVVGSTVTFTCNENYVMVGSNSITCLRTGRWSSAAPRCDAVSRTSTNNRITCSNPSVDPNGEIEDIPLIDPRRRGQGFEVGSTVTFSCKEDYELVGSNSITCLRTGRWSNVSPRCDAISKSFQSDPSNVISCENPGPISNGRVIVFRTLDGNRPPPAVEDDFEYPVRTRLQYSYEEGLPPARESNLICEATGFWSAEIPMCIEERASSFTNEVGIFCLQMIDNLLHPSTNWGRKSRDQISGHVPSTELKDPPVGRS</sequence>
<dbReference type="PROSITE" id="PS50923">
    <property type="entry name" value="SUSHI"/>
    <property type="match status" value="4"/>
</dbReference>
<keyword evidence="2 3" id="KW-1015">Disulfide bond</keyword>
<proteinExistence type="predicted"/>
<protein>
    <submittedName>
        <fullName evidence="6">Sushi, von Willebrand factor type A, EGF and pentraxin domain-containing protein 1</fullName>
    </submittedName>
</protein>
<keyword evidence="1" id="KW-0677">Repeat</keyword>
<feature type="domain" description="Sushi" evidence="5">
    <location>
        <begin position="8"/>
        <end position="61"/>
    </location>
</feature>
<dbReference type="GO" id="GO:0060074">
    <property type="term" value="P:synapse maturation"/>
    <property type="evidence" value="ECO:0007669"/>
    <property type="project" value="TreeGrafter"/>
</dbReference>
<dbReference type="InterPro" id="IPR051277">
    <property type="entry name" value="SEZ6_CSMD_C4BPB_Regulators"/>
</dbReference>
<dbReference type="PANTHER" id="PTHR45656:SF2">
    <property type="entry name" value="SEIZURE 6-LIKE PROTEIN 2"/>
    <property type="match status" value="1"/>
</dbReference>
<evidence type="ECO:0000256" key="2">
    <source>
        <dbReference type="ARBA" id="ARBA00023157"/>
    </source>
</evidence>
<keyword evidence="3" id="KW-0768">Sushi</keyword>
<dbReference type="GO" id="GO:0005783">
    <property type="term" value="C:endoplasmic reticulum"/>
    <property type="evidence" value="ECO:0007669"/>
    <property type="project" value="TreeGrafter"/>
</dbReference>
<dbReference type="GO" id="GO:0043025">
    <property type="term" value="C:neuronal cell body"/>
    <property type="evidence" value="ECO:0007669"/>
    <property type="project" value="TreeGrafter"/>
</dbReference>
<evidence type="ECO:0000313" key="6">
    <source>
        <dbReference type="EMBL" id="GIY99094.1"/>
    </source>
</evidence>
<dbReference type="SMART" id="SM00032">
    <property type="entry name" value="CCP"/>
    <property type="match status" value="4"/>
</dbReference>
<dbReference type="InterPro" id="IPR035976">
    <property type="entry name" value="Sushi/SCR/CCP_sf"/>
</dbReference>
<reference evidence="6 7" key="1">
    <citation type="submission" date="2021-06" db="EMBL/GenBank/DDBJ databases">
        <title>Caerostris extrusa draft genome.</title>
        <authorList>
            <person name="Kono N."/>
            <person name="Arakawa K."/>
        </authorList>
    </citation>
    <scope>NUCLEOTIDE SEQUENCE [LARGE SCALE GENOMIC DNA]</scope>
</reference>
<feature type="disulfide bond" evidence="3">
    <location>
        <begin position="32"/>
        <end position="59"/>
    </location>
</feature>
<dbReference type="Pfam" id="PF00084">
    <property type="entry name" value="Sushi"/>
    <property type="match status" value="3"/>
</dbReference>
<evidence type="ECO:0000313" key="7">
    <source>
        <dbReference type="Proteomes" id="UP001054945"/>
    </source>
</evidence>
<dbReference type="Gene3D" id="2.10.70.10">
    <property type="entry name" value="Complement Module, domain 1"/>
    <property type="match status" value="4"/>
</dbReference>
<feature type="domain" description="Sushi" evidence="5">
    <location>
        <begin position="152"/>
        <end position="219"/>
    </location>
</feature>
<feature type="domain" description="Sushi" evidence="5">
    <location>
        <begin position="73"/>
        <end position="142"/>
    </location>
</feature>
<comment type="caution">
    <text evidence="6">The sequence shown here is derived from an EMBL/GenBank/DDBJ whole genome shotgun (WGS) entry which is preliminary data.</text>
</comment>
<evidence type="ECO:0000259" key="5">
    <source>
        <dbReference type="PROSITE" id="PS50923"/>
    </source>
</evidence>
<organism evidence="6 7">
    <name type="scientific">Caerostris extrusa</name>
    <name type="common">Bark spider</name>
    <name type="synonym">Caerostris bankana</name>
    <dbReference type="NCBI Taxonomy" id="172846"/>
    <lineage>
        <taxon>Eukaryota</taxon>
        <taxon>Metazoa</taxon>
        <taxon>Ecdysozoa</taxon>
        <taxon>Arthropoda</taxon>
        <taxon>Chelicerata</taxon>
        <taxon>Arachnida</taxon>
        <taxon>Araneae</taxon>
        <taxon>Araneomorphae</taxon>
        <taxon>Entelegynae</taxon>
        <taxon>Araneoidea</taxon>
        <taxon>Araneidae</taxon>
        <taxon>Caerostris</taxon>
    </lineage>
</organism>
<feature type="disulfide bond" evidence="3">
    <location>
        <begin position="190"/>
        <end position="217"/>
    </location>
</feature>
<dbReference type="InterPro" id="IPR000436">
    <property type="entry name" value="Sushi_SCR_CCP_dom"/>
</dbReference>
<evidence type="ECO:0000256" key="3">
    <source>
        <dbReference type="PROSITE-ProRule" id="PRU00302"/>
    </source>
</evidence>
<accession>A0AAV4XYZ3</accession>
<feature type="compositionally biased region" description="Basic and acidic residues" evidence="4">
    <location>
        <begin position="349"/>
        <end position="358"/>
    </location>
</feature>
<dbReference type="PANTHER" id="PTHR45656">
    <property type="entry name" value="PROTEIN CBR-CLEC-78"/>
    <property type="match status" value="1"/>
</dbReference>